<comment type="caution">
    <text evidence="2">The sequence shown here is derived from an EMBL/GenBank/DDBJ whole genome shotgun (WGS) entry which is preliminary data.</text>
</comment>
<name>A0A1F5KCT2_9BACT</name>
<dbReference type="Proteomes" id="UP000176527">
    <property type="component" value="Unassembled WGS sequence"/>
</dbReference>
<dbReference type="AlphaFoldDB" id="A0A1F5KCT2"/>
<evidence type="ECO:0000313" key="3">
    <source>
        <dbReference type="Proteomes" id="UP000176527"/>
    </source>
</evidence>
<feature type="region of interest" description="Disordered" evidence="1">
    <location>
        <begin position="1"/>
        <end position="21"/>
    </location>
</feature>
<evidence type="ECO:0000256" key="1">
    <source>
        <dbReference type="SAM" id="MobiDB-lite"/>
    </source>
</evidence>
<evidence type="ECO:0000313" key="2">
    <source>
        <dbReference type="EMBL" id="OGE38585.1"/>
    </source>
</evidence>
<protein>
    <submittedName>
        <fullName evidence="2">Uncharacterized protein</fullName>
    </submittedName>
</protein>
<accession>A0A1F5KCT2</accession>
<organism evidence="2 3">
    <name type="scientific">Candidatus Daviesbacteria bacterium RIFCSPHIGHO2_12_FULL_37_11</name>
    <dbReference type="NCBI Taxonomy" id="1797777"/>
    <lineage>
        <taxon>Bacteria</taxon>
        <taxon>Candidatus Daviesiibacteriota</taxon>
    </lineage>
</organism>
<proteinExistence type="predicted"/>
<dbReference type="EMBL" id="MFDE01000018">
    <property type="protein sequence ID" value="OGE38585.1"/>
    <property type="molecule type" value="Genomic_DNA"/>
</dbReference>
<gene>
    <name evidence="2" type="ORF">A3F00_01690</name>
</gene>
<reference evidence="2 3" key="1">
    <citation type="journal article" date="2016" name="Nat. Commun.">
        <title>Thousands of microbial genomes shed light on interconnected biogeochemical processes in an aquifer system.</title>
        <authorList>
            <person name="Anantharaman K."/>
            <person name="Brown C.T."/>
            <person name="Hug L.A."/>
            <person name="Sharon I."/>
            <person name="Castelle C.J."/>
            <person name="Probst A.J."/>
            <person name="Thomas B.C."/>
            <person name="Singh A."/>
            <person name="Wilkins M.J."/>
            <person name="Karaoz U."/>
            <person name="Brodie E.L."/>
            <person name="Williams K.H."/>
            <person name="Hubbard S.S."/>
            <person name="Banfield J.F."/>
        </authorList>
    </citation>
    <scope>NUCLEOTIDE SEQUENCE [LARGE SCALE GENOMIC DNA]</scope>
</reference>
<sequence>MKDRVIEVSHSDYQPQDEKRSHEVAFARNDVDWFERNRGVVSDQQWAETLGQKSAHFLARTFQDGHHAELARIAFSGLVPLLMELQERPDLNASFLDGIFREFRYLGLPYPGNFPRRFF</sequence>